<feature type="domain" description="MmgE/PrpD N-terminal" evidence="2">
    <location>
        <begin position="27"/>
        <end position="263"/>
    </location>
</feature>
<dbReference type="Gene3D" id="1.10.4100.10">
    <property type="entry name" value="2-methylcitrate dehydratase PrpD"/>
    <property type="match status" value="1"/>
</dbReference>
<dbReference type="InterPro" id="IPR036148">
    <property type="entry name" value="MmgE/PrpD_sf"/>
</dbReference>
<evidence type="ECO:0000256" key="1">
    <source>
        <dbReference type="ARBA" id="ARBA00006174"/>
    </source>
</evidence>
<gene>
    <name evidence="3" type="ORF">BSTOLATCC_MIC3764</name>
</gene>
<dbReference type="InterPro" id="IPR045336">
    <property type="entry name" value="MmgE_PrpD_N"/>
</dbReference>
<keyword evidence="4" id="KW-1185">Reference proteome</keyword>
<reference evidence="3" key="1">
    <citation type="submission" date="2021-09" db="EMBL/GenBank/DDBJ databases">
        <authorList>
            <consortium name="AG Swart"/>
            <person name="Singh M."/>
            <person name="Singh A."/>
            <person name="Seah K."/>
            <person name="Emmerich C."/>
        </authorList>
    </citation>
    <scope>NUCLEOTIDE SEQUENCE</scope>
    <source>
        <strain evidence="3">ATCC30299</strain>
    </source>
</reference>
<evidence type="ECO:0000259" key="2">
    <source>
        <dbReference type="Pfam" id="PF03972"/>
    </source>
</evidence>
<dbReference type="EMBL" id="CAJZBQ010000004">
    <property type="protein sequence ID" value="CAG9311475.1"/>
    <property type="molecule type" value="Genomic_DNA"/>
</dbReference>
<dbReference type="PANTHER" id="PTHR16943">
    <property type="entry name" value="2-METHYLCITRATE DEHYDRATASE-RELATED"/>
    <property type="match status" value="1"/>
</dbReference>
<sequence>MVTLLRNSNQARGLAEFGINFLKSAKPMRAVIQRLTLFHTDSVLCGLSSLALNTNAPTILRNEAHLYPRIPGAFCFGSEVEVSPEKAILANCAAVREWDANGTVFGYNPKLQGHDKGEYGHNDYYPVVVAAAQQNKLNGKQSLFGMLLLDEIRGRLCEVFSLRKHKIDHVVHGAVAATVTYGALMGANAEQIESALGLILAHFIPFRAIRKGKELSDSKGSSAAFAAELAVIAVRRAMNGFEGPKDIFRNPDSIFGVFANANQNESPFDIYLSMEGDDFSVMDMHFKLGLYEHQSAGAIFSIISLIRNFTEILSSLDDINEIKILCYKDAYAIIGDKDKNNPTNRQSADHSMVYIISTIIRKAFEIKRNLDISSIETLWKQLMLTPYDYSEESIFHQQTRTIMQKIKFEHCAEYDKFYPKGIPSSISIKHKFGKYESGFVLYPPGHKENLGVDVINILMEKFHLLGRIALEFPVQCIEKLQNIDSFSAEEMRTIYNWKYKTSNYLM</sequence>
<evidence type="ECO:0000313" key="3">
    <source>
        <dbReference type="EMBL" id="CAG9311475.1"/>
    </source>
</evidence>
<dbReference type="SUPFAM" id="SSF103378">
    <property type="entry name" value="2-methylcitrate dehydratase PrpD"/>
    <property type="match status" value="1"/>
</dbReference>
<name>A0AAU9IC44_9CILI</name>
<dbReference type="Proteomes" id="UP001162131">
    <property type="component" value="Unassembled WGS sequence"/>
</dbReference>
<comment type="similarity">
    <text evidence="1">Belongs to the PrpD family.</text>
</comment>
<dbReference type="Pfam" id="PF03972">
    <property type="entry name" value="MmgE_PrpD_N"/>
    <property type="match status" value="1"/>
</dbReference>
<dbReference type="PANTHER" id="PTHR16943:SF8">
    <property type="entry name" value="2-METHYLCITRATE DEHYDRATASE"/>
    <property type="match status" value="1"/>
</dbReference>
<proteinExistence type="inferred from homology"/>
<organism evidence="3 4">
    <name type="scientific">Blepharisma stoltei</name>
    <dbReference type="NCBI Taxonomy" id="1481888"/>
    <lineage>
        <taxon>Eukaryota</taxon>
        <taxon>Sar</taxon>
        <taxon>Alveolata</taxon>
        <taxon>Ciliophora</taxon>
        <taxon>Postciliodesmatophora</taxon>
        <taxon>Heterotrichea</taxon>
        <taxon>Heterotrichida</taxon>
        <taxon>Blepharismidae</taxon>
        <taxon>Blepharisma</taxon>
    </lineage>
</organism>
<dbReference type="GO" id="GO:0016829">
    <property type="term" value="F:lyase activity"/>
    <property type="evidence" value="ECO:0007669"/>
    <property type="project" value="InterPro"/>
</dbReference>
<evidence type="ECO:0000313" key="4">
    <source>
        <dbReference type="Proteomes" id="UP001162131"/>
    </source>
</evidence>
<comment type="caution">
    <text evidence="3">The sequence shown here is derived from an EMBL/GenBank/DDBJ whole genome shotgun (WGS) entry which is preliminary data.</text>
</comment>
<protein>
    <recommendedName>
        <fullName evidence="2">MmgE/PrpD N-terminal domain-containing protein</fullName>
    </recommendedName>
</protein>
<dbReference type="InterPro" id="IPR042183">
    <property type="entry name" value="MmgE/PrpD_sf_1"/>
</dbReference>
<dbReference type="AlphaFoldDB" id="A0AAU9IC44"/>
<accession>A0AAU9IC44</accession>
<dbReference type="InterPro" id="IPR005656">
    <property type="entry name" value="MmgE_PrpD"/>
</dbReference>